<keyword evidence="4" id="KW-1185">Reference proteome</keyword>
<dbReference type="PANTHER" id="PTHR12242:SF1">
    <property type="entry name" value="MYND-TYPE DOMAIN-CONTAINING PROTEIN"/>
    <property type="match status" value="1"/>
</dbReference>
<evidence type="ECO:0000256" key="1">
    <source>
        <dbReference type="SAM" id="MobiDB-lite"/>
    </source>
</evidence>
<feature type="transmembrane region" description="Helical" evidence="2">
    <location>
        <begin position="236"/>
        <end position="261"/>
    </location>
</feature>
<evidence type="ECO:0000313" key="4">
    <source>
        <dbReference type="Proteomes" id="UP000807353"/>
    </source>
</evidence>
<keyword evidence="2" id="KW-1133">Transmembrane helix</keyword>
<feature type="transmembrane region" description="Helical" evidence="2">
    <location>
        <begin position="32"/>
        <end position="51"/>
    </location>
</feature>
<dbReference type="OrthoDB" id="419711at2759"/>
<feature type="region of interest" description="Disordered" evidence="1">
    <location>
        <begin position="284"/>
        <end position="307"/>
    </location>
</feature>
<evidence type="ECO:0000256" key="2">
    <source>
        <dbReference type="SAM" id="Phobius"/>
    </source>
</evidence>
<protein>
    <submittedName>
        <fullName evidence="3">Uncharacterized protein</fullName>
    </submittedName>
</protein>
<name>A0A9P6C9C0_9AGAR</name>
<keyword evidence="2" id="KW-0812">Transmembrane</keyword>
<proteinExistence type="predicted"/>
<evidence type="ECO:0000313" key="3">
    <source>
        <dbReference type="EMBL" id="KAF9456997.1"/>
    </source>
</evidence>
<accession>A0A9P6C9C0</accession>
<feature type="transmembrane region" description="Helical" evidence="2">
    <location>
        <begin position="63"/>
        <end position="81"/>
    </location>
</feature>
<feature type="transmembrane region" description="Helical" evidence="2">
    <location>
        <begin position="135"/>
        <end position="156"/>
    </location>
</feature>
<feature type="transmembrane region" description="Helical" evidence="2">
    <location>
        <begin position="195"/>
        <end position="216"/>
    </location>
</feature>
<gene>
    <name evidence="3" type="ORF">BDZ94DRAFT_1326587</name>
</gene>
<dbReference type="EMBL" id="MU150392">
    <property type="protein sequence ID" value="KAF9456997.1"/>
    <property type="molecule type" value="Genomic_DNA"/>
</dbReference>
<feature type="compositionally biased region" description="Basic and acidic residues" evidence="1">
    <location>
        <begin position="293"/>
        <end position="307"/>
    </location>
</feature>
<dbReference type="PANTHER" id="PTHR12242">
    <property type="entry name" value="OS02G0130600 PROTEIN-RELATED"/>
    <property type="match status" value="1"/>
</dbReference>
<dbReference type="GO" id="GO:0016020">
    <property type="term" value="C:membrane"/>
    <property type="evidence" value="ECO:0007669"/>
    <property type="project" value="TreeGrafter"/>
</dbReference>
<reference evidence="3" key="1">
    <citation type="submission" date="2020-11" db="EMBL/GenBank/DDBJ databases">
        <authorList>
            <consortium name="DOE Joint Genome Institute"/>
            <person name="Ahrendt S."/>
            <person name="Riley R."/>
            <person name="Andreopoulos W."/>
            <person name="Labutti K."/>
            <person name="Pangilinan J."/>
            <person name="Ruiz-Duenas F.J."/>
            <person name="Barrasa J.M."/>
            <person name="Sanchez-Garcia M."/>
            <person name="Camarero S."/>
            <person name="Miyauchi S."/>
            <person name="Serrano A."/>
            <person name="Linde D."/>
            <person name="Babiker R."/>
            <person name="Drula E."/>
            <person name="Ayuso-Fernandez I."/>
            <person name="Pacheco R."/>
            <person name="Padilla G."/>
            <person name="Ferreira P."/>
            <person name="Barriuso J."/>
            <person name="Kellner H."/>
            <person name="Castanera R."/>
            <person name="Alfaro M."/>
            <person name="Ramirez L."/>
            <person name="Pisabarro A.G."/>
            <person name="Kuo A."/>
            <person name="Tritt A."/>
            <person name="Lipzen A."/>
            <person name="He G."/>
            <person name="Yan M."/>
            <person name="Ng V."/>
            <person name="Cullen D."/>
            <person name="Martin F."/>
            <person name="Rosso M.-N."/>
            <person name="Henrissat B."/>
            <person name="Hibbett D."/>
            <person name="Martinez A.T."/>
            <person name="Grigoriev I.V."/>
        </authorList>
    </citation>
    <scope>NUCLEOTIDE SEQUENCE</scope>
    <source>
        <strain evidence="3">CBS 247.69</strain>
    </source>
</reference>
<comment type="caution">
    <text evidence="3">The sequence shown here is derived from an EMBL/GenBank/DDBJ whole genome shotgun (WGS) entry which is preliminary data.</text>
</comment>
<keyword evidence="2" id="KW-0472">Membrane</keyword>
<dbReference type="Proteomes" id="UP000807353">
    <property type="component" value="Unassembled WGS sequence"/>
</dbReference>
<organism evidence="3 4">
    <name type="scientific">Collybia nuda</name>
    <dbReference type="NCBI Taxonomy" id="64659"/>
    <lineage>
        <taxon>Eukaryota</taxon>
        <taxon>Fungi</taxon>
        <taxon>Dikarya</taxon>
        <taxon>Basidiomycota</taxon>
        <taxon>Agaricomycotina</taxon>
        <taxon>Agaricomycetes</taxon>
        <taxon>Agaricomycetidae</taxon>
        <taxon>Agaricales</taxon>
        <taxon>Tricholomatineae</taxon>
        <taxon>Clitocybaceae</taxon>
        <taxon>Collybia</taxon>
    </lineage>
</organism>
<sequence>MCNIYPYLGVSSPFDPSNLHVTSQALTPFNLALLRLAIAFYTFVTLIVTIVHDSVVDNGGPSYFSYFTHLTYVGICAYYWAAGTQTFVFARNIRKREGASWLVSSASEKAGDRDVEDRMMYPLQSWPRPLQALHVWLQTTIYVFPILVTIVYWGLLASSESFSTPYQAYSNTSVHILNTAFALTDILFSRTPPIPWLMLPLVFLALAGYLGVAYLTRATQGIYPYEFLNPAKAHQLLAAYIIGIAIAYCIIFIIIRGIIIIRGGRLRTLRWNFWRKGRRANSEGLEDWEEVEAPGRERGSMSPSKEV</sequence>
<dbReference type="AlphaFoldDB" id="A0A9P6C9C0"/>